<organism evidence="2">
    <name type="scientific">Bradyrhizobium diazoefficiens</name>
    <dbReference type="NCBI Taxonomy" id="1355477"/>
    <lineage>
        <taxon>Bacteria</taxon>
        <taxon>Pseudomonadati</taxon>
        <taxon>Pseudomonadota</taxon>
        <taxon>Alphaproteobacteria</taxon>
        <taxon>Hyphomicrobiales</taxon>
        <taxon>Nitrobacteraceae</taxon>
        <taxon>Bradyrhizobium</taxon>
    </lineage>
</organism>
<gene>
    <name evidence="2" type="ORF">XF5B_39500</name>
</gene>
<proteinExistence type="predicted"/>
<evidence type="ECO:0000313" key="2">
    <source>
        <dbReference type="EMBL" id="BCE56438.1"/>
    </source>
</evidence>
<dbReference type="InterPro" id="IPR012654">
    <property type="entry name" value="CHP02391"/>
</dbReference>
<dbReference type="EMBL" id="AP023095">
    <property type="protein sequence ID" value="BCE56438.1"/>
    <property type="molecule type" value="Genomic_DNA"/>
</dbReference>
<sequence length="227" mass="26313">MANQDQIDSMMRNFPPEAELLQMSAEDVGMHLLRYMTRDHAETNRFNFLQMVTGGQVAYRFMEGWSWLLRQGFLAPAPNDMYGQKHFVTREGVEVAQQDDLDAWRKSHLFPEYFDPALQRWVKPLFARGDYDTAVFRAFKEVEIRVRKKSGFKTDYGRGLMLKAFGETGPLMANDNEGRKAAREMFAGAISFCKNPSSHHEINFDDPREVVDMISFANQLLRIVDRI</sequence>
<dbReference type="Pfam" id="PF09509">
    <property type="entry name" value="Hypoth_Ymh"/>
    <property type="match status" value="1"/>
</dbReference>
<name>A0A810A1C5_9BRAD</name>
<evidence type="ECO:0000259" key="1">
    <source>
        <dbReference type="Pfam" id="PF09509"/>
    </source>
</evidence>
<feature type="domain" description="Conserved hypothetical protein CHP02391" evidence="1">
    <location>
        <begin position="114"/>
        <end position="223"/>
    </location>
</feature>
<protein>
    <recommendedName>
        <fullName evidence="1">Conserved hypothetical protein CHP02391 domain-containing protein</fullName>
    </recommendedName>
</protein>
<dbReference type="AlphaFoldDB" id="A0A810A1C5"/>
<dbReference type="NCBIfam" id="TIGR02391">
    <property type="entry name" value="hypoth_ymh"/>
    <property type="match status" value="1"/>
</dbReference>
<accession>A0A810A1C5</accession>
<reference evidence="2" key="1">
    <citation type="submission" date="2020-05" db="EMBL/GenBank/DDBJ databases">
        <title>Complete genome sequence of Bradyrhizobium diazoefficiens XF5 isolated from soybean nodule.</title>
        <authorList>
            <person name="Noda R."/>
            <person name="Kakizaki K."/>
            <person name="Minamisawa K."/>
        </authorList>
    </citation>
    <scope>NUCLEOTIDE SEQUENCE</scope>
    <source>
        <strain evidence="2">XF5</strain>
    </source>
</reference>